<evidence type="ECO:0000313" key="2">
    <source>
        <dbReference type="EMBL" id="TQJ15870.1"/>
    </source>
</evidence>
<keyword evidence="1" id="KW-0812">Transmembrane</keyword>
<dbReference type="AlphaFoldDB" id="A0A542EKK3"/>
<name>A0A542EKK3_9MICO</name>
<keyword evidence="3" id="KW-1185">Reference proteome</keyword>
<gene>
    <name evidence="2" type="ORF">FB459_3447</name>
</gene>
<proteinExistence type="predicted"/>
<protein>
    <submittedName>
        <fullName evidence="2">Uncharacterized protein</fullName>
    </submittedName>
</protein>
<feature type="transmembrane region" description="Helical" evidence="1">
    <location>
        <begin position="49"/>
        <end position="73"/>
    </location>
</feature>
<keyword evidence="1" id="KW-1133">Transmembrane helix</keyword>
<feature type="transmembrane region" description="Helical" evidence="1">
    <location>
        <begin position="12"/>
        <end position="37"/>
    </location>
</feature>
<evidence type="ECO:0000256" key="1">
    <source>
        <dbReference type="SAM" id="Phobius"/>
    </source>
</evidence>
<sequence>MAAEAVRDTPSWFVATMWTISLVMIGSAAWALLAAWLRRGDGPTEGRRAQSSCLAVFAVPTLLLGLFFLSWAIGIS</sequence>
<comment type="caution">
    <text evidence="2">The sequence shown here is derived from an EMBL/GenBank/DDBJ whole genome shotgun (WGS) entry which is preliminary data.</text>
</comment>
<reference evidence="2 3" key="1">
    <citation type="submission" date="2019-06" db="EMBL/GenBank/DDBJ databases">
        <title>Sequencing the genomes of 1000 actinobacteria strains.</title>
        <authorList>
            <person name="Klenk H.-P."/>
        </authorList>
    </citation>
    <scope>NUCLEOTIDE SEQUENCE [LARGE SCALE GENOMIC DNA]</scope>
    <source>
        <strain evidence="2 3">DSM 19828</strain>
    </source>
</reference>
<organism evidence="2 3">
    <name type="scientific">Yimella lutea</name>
    <dbReference type="NCBI Taxonomy" id="587872"/>
    <lineage>
        <taxon>Bacteria</taxon>
        <taxon>Bacillati</taxon>
        <taxon>Actinomycetota</taxon>
        <taxon>Actinomycetes</taxon>
        <taxon>Micrococcales</taxon>
        <taxon>Dermacoccaceae</taxon>
        <taxon>Yimella</taxon>
    </lineage>
</organism>
<dbReference type="Proteomes" id="UP000320806">
    <property type="component" value="Unassembled WGS sequence"/>
</dbReference>
<evidence type="ECO:0000313" key="3">
    <source>
        <dbReference type="Proteomes" id="UP000320806"/>
    </source>
</evidence>
<dbReference type="EMBL" id="VFMO01000001">
    <property type="protein sequence ID" value="TQJ15870.1"/>
    <property type="molecule type" value="Genomic_DNA"/>
</dbReference>
<accession>A0A542EKK3</accession>
<keyword evidence="1" id="KW-0472">Membrane</keyword>